<proteinExistence type="inferred from homology"/>
<comment type="caution">
    <text evidence="9">The sequence shown here is derived from an EMBL/GenBank/DDBJ whole genome shotgun (WGS) entry which is preliminary data.</text>
</comment>
<dbReference type="OrthoDB" id="187483at2"/>
<dbReference type="PATRIC" id="fig|742823.3.peg.27"/>
<dbReference type="RefSeq" id="WP_005432920.1">
    <property type="nucleotide sequence ID" value="NZ_JH815513.1"/>
</dbReference>
<dbReference type="GO" id="GO:0015288">
    <property type="term" value="F:porin activity"/>
    <property type="evidence" value="ECO:0007669"/>
    <property type="project" value="TreeGrafter"/>
</dbReference>
<keyword evidence="6" id="KW-0472">Membrane</keyword>
<comment type="similarity">
    <text evidence="2">Belongs to the outer membrane factor (OMF) (TC 1.B.17) family.</text>
</comment>
<keyword evidence="4" id="KW-1134">Transmembrane beta strand</keyword>
<dbReference type="PANTHER" id="PTHR30026">
    <property type="entry name" value="OUTER MEMBRANE PROTEIN TOLC"/>
    <property type="match status" value="1"/>
</dbReference>
<keyword evidence="3" id="KW-0813">Transport</keyword>
<protein>
    <recommendedName>
        <fullName evidence="11">Outer membrane efflux protein</fullName>
    </recommendedName>
</protein>
<keyword evidence="5" id="KW-0812">Transmembrane</keyword>
<feature type="signal peptide" evidence="8">
    <location>
        <begin position="1"/>
        <end position="25"/>
    </location>
</feature>
<dbReference type="SUPFAM" id="SSF56954">
    <property type="entry name" value="Outer membrane efflux proteins (OEP)"/>
    <property type="match status" value="1"/>
</dbReference>
<dbReference type="Gene3D" id="1.20.1600.10">
    <property type="entry name" value="Outer membrane efflux proteins (OEP)"/>
    <property type="match status" value="1"/>
</dbReference>
<name>K1K0H7_9BURK</name>
<sequence>MLRPSPTAAVLLGLMAALAAGASSAAPSTTAPMGFGDARVLLHERADIMAADRAEIARAESEAEAAKSLSGPKVEMDVKQVWGTKTVDLGIDTGLGQLSGLGGVPGQIISDLAQKYNHIDIHFKEDIGGPRAAVTATLPIYTGGLITAQQNALNHKVSETRADRDMRENTLDAELAARYWGVQLARSVAALHRSVFEDQNEELRRAKRFEQKGLIAKVERLAVEVARDNARRTLVSAESDVDVAEAELMRQLRATSLPELSSPLFVLTGDLGTLEQWQNRADAQSPAIRKMNALRAQANEGISAAEASFKPKVYAFGTKNLIKHYLTLPEPDWMAGVGVTFTLWDNHDRFDKLNAARSVVTKAEAARSEAKNQVATAVEVAFLRVMQAREEFELTCSTVELARENLRLREASFAEGLSNAVDVDTARTKLTGAEVARRAAAYKFVVSWAMLHASAGAMPDFVNSLTRSDLVVVK</sequence>
<dbReference type="HOGENOM" id="CLU_012817_9_2_4"/>
<dbReference type="Pfam" id="PF02321">
    <property type="entry name" value="OEP"/>
    <property type="match status" value="2"/>
</dbReference>
<dbReference type="PANTHER" id="PTHR30026:SF5">
    <property type="entry name" value="ABC-TYPE EFFLUX SYSTEM SECRETIN COMPONENT"/>
    <property type="match status" value="1"/>
</dbReference>
<reference evidence="9 10" key="1">
    <citation type="submission" date="2012-05" db="EMBL/GenBank/DDBJ databases">
        <title>The Genome Sequence of Sutterella wadsworthensis 2_1_59BFAA.</title>
        <authorList>
            <consortium name="The Broad Institute Genome Sequencing Platform"/>
            <person name="Earl A."/>
            <person name="Ward D."/>
            <person name="Feldgarden M."/>
            <person name="Gevers D."/>
            <person name="Daigneault M."/>
            <person name="Strauss J."/>
            <person name="Allen-Vercoe E."/>
            <person name="Walker B."/>
            <person name="Young S.K."/>
            <person name="Zeng Q."/>
            <person name="Gargeya S."/>
            <person name="Fitzgerald M."/>
            <person name="Haas B."/>
            <person name="Abouelleil A."/>
            <person name="Alvarado L."/>
            <person name="Arachchi H.M."/>
            <person name="Berlin A.M."/>
            <person name="Chapman S.B."/>
            <person name="Goldberg J."/>
            <person name="Griggs A."/>
            <person name="Gujja S."/>
            <person name="Hansen M."/>
            <person name="Howarth C."/>
            <person name="Imamovic A."/>
            <person name="Larimer J."/>
            <person name="McCowen C."/>
            <person name="Montmayeur A."/>
            <person name="Murphy C."/>
            <person name="Neiman D."/>
            <person name="Pearson M."/>
            <person name="Priest M."/>
            <person name="Roberts A."/>
            <person name="Saif S."/>
            <person name="Shea T."/>
            <person name="Sisk P."/>
            <person name="Sykes S."/>
            <person name="Wortman J."/>
            <person name="Nusbaum C."/>
            <person name="Birren B."/>
        </authorList>
    </citation>
    <scope>NUCLEOTIDE SEQUENCE [LARGE SCALE GENOMIC DNA]</scope>
    <source>
        <strain evidence="9 10">2_1_59BFAA</strain>
    </source>
</reference>
<evidence type="ECO:0000256" key="1">
    <source>
        <dbReference type="ARBA" id="ARBA00004442"/>
    </source>
</evidence>
<evidence type="ECO:0000256" key="6">
    <source>
        <dbReference type="ARBA" id="ARBA00023136"/>
    </source>
</evidence>
<accession>K1K0H7</accession>
<organism evidence="9 10">
    <name type="scientific">Sutterella wadsworthensis 2_1_59BFAA</name>
    <dbReference type="NCBI Taxonomy" id="742823"/>
    <lineage>
        <taxon>Bacteria</taxon>
        <taxon>Pseudomonadati</taxon>
        <taxon>Pseudomonadota</taxon>
        <taxon>Betaproteobacteria</taxon>
        <taxon>Burkholderiales</taxon>
        <taxon>Sutterellaceae</taxon>
        <taxon>Sutterella</taxon>
    </lineage>
</organism>
<evidence type="ECO:0000256" key="8">
    <source>
        <dbReference type="SAM" id="SignalP"/>
    </source>
</evidence>
<dbReference type="InterPro" id="IPR051906">
    <property type="entry name" value="TolC-like"/>
</dbReference>
<evidence type="ECO:0000256" key="2">
    <source>
        <dbReference type="ARBA" id="ARBA00007613"/>
    </source>
</evidence>
<keyword evidence="10" id="KW-1185">Reference proteome</keyword>
<evidence type="ECO:0000256" key="5">
    <source>
        <dbReference type="ARBA" id="ARBA00022692"/>
    </source>
</evidence>
<dbReference type="GO" id="GO:0015562">
    <property type="term" value="F:efflux transmembrane transporter activity"/>
    <property type="evidence" value="ECO:0007669"/>
    <property type="project" value="InterPro"/>
</dbReference>
<dbReference type="InterPro" id="IPR003423">
    <property type="entry name" value="OMP_efflux"/>
</dbReference>
<evidence type="ECO:0000256" key="4">
    <source>
        <dbReference type="ARBA" id="ARBA00022452"/>
    </source>
</evidence>
<gene>
    <name evidence="9" type="ORF">HMPREF9465_00026</name>
</gene>
<evidence type="ECO:0000256" key="3">
    <source>
        <dbReference type="ARBA" id="ARBA00022448"/>
    </source>
</evidence>
<dbReference type="AlphaFoldDB" id="K1K0H7"/>
<dbReference type="eggNOG" id="COG1538">
    <property type="taxonomic scope" value="Bacteria"/>
</dbReference>
<comment type="subcellular location">
    <subcellularLocation>
        <location evidence="1">Cell outer membrane</location>
    </subcellularLocation>
</comment>
<dbReference type="GO" id="GO:0009279">
    <property type="term" value="C:cell outer membrane"/>
    <property type="evidence" value="ECO:0007669"/>
    <property type="project" value="UniProtKB-SubCell"/>
</dbReference>
<dbReference type="EMBL" id="ADMG01000002">
    <property type="protein sequence ID" value="EKB32343.1"/>
    <property type="molecule type" value="Genomic_DNA"/>
</dbReference>
<dbReference type="Proteomes" id="UP000005835">
    <property type="component" value="Unassembled WGS sequence"/>
</dbReference>
<dbReference type="STRING" id="742823.HMPREF9465_00026"/>
<evidence type="ECO:0000313" key="9">
    <source>
        <dbReference type="EMBL" id="EKB32343.1"/>
    </source>
</evidence>
<evidence type="ECO:0000313" key="10">
    <source>
        <dbReference type="Proteomes" id="UP000005835"/>
    </source>
</evidence>
<dbReference type="GO" id="GO:1990281">
    <property type="term" value="C:efflux pump complex"/>
    <property type="evidence" value="ECO:0007669"/>
    <property type="project" value="TreeGrafter"/>
</dbReference>
<keyword evidence="8" id="KW-0732">Signal</keyword>
<evidence type="ECO:0008006" key="11">
    <source>
        <dbReference type="Google" id="ProtNLM"/>
    </source>
</evidence>
<evidence type="ECO:0000256" key="7">
    <source>
        <dbReference type="ARBA" id="ARBA00023237"/>
    </source>
</evidence>
<keyword evidence="7" id="KW-0998">Cell outer membrane</keyword>
<feature type="chain" id="PRO_5003846669" description="Outer membrane efflux protein" evidence="8">
    <location>
        <begin position="26"/>
        <end position="474"/>
    </location>
</feature>